<feature type="coiled-coil region" evidence="1">
    <location>
        <begin position="20"/>
        <end position="47"/>
    </location>
</feature>
<comment type="caution">
    <text evidence="3">The sequence shown here is derived from an EMBL/GenBank/DDBJ whole genome shotgun (WGS) entry which is preliminary data.</text>
</comment>
<dbReference type="Pfam" id="PF00567">
    <property type="entry name" value="TUDOR"/>
    <property type="match status" value="2"/>
</dbReference>
<evidence type="ECO:0000256" key="1">
    <source>
        <dbReference type="SAM" id="Coils"/>
    </source>
</evidence>
<dbReference type="InterPro" id="IPR002999">
    <property type="entry name" value="Tudor"/>
</dbReference>
<keyword evidence="4" id="KW-1185">Reference proteome</keyword>
<feature type="non-terminal residue" evidence="3">
    <location>
        <position position="1"/>
    </location>
</feature>
<sequence>KVRRLLQKPTKPLTLDNSIELQISKRIENAIAKLQMLERELLSQIQSIRSKDKTSLHSIQENLASNIRIVSNLVILGKDIVIGEDGSKKINIHMIKKQLEGVNRTACYFVQKEEKHNPDIEFLFEDTLIEDLQQSAKLNYTESSAYSLVSRDELPADYECDDDDIQSTAHSMLSSASSFIDSMDSRYRDKSRPKKPIETENVEKLIQSTSTPQHQQPKRFCGTKDTRHSMEMPTFRKADRETVKVTHLTSPDCFYVQLLKMSGSLNKLSRNIDKHVRSNSIITVQIPEIKSLYLVRYMSDGVTHWCRGRVMEELPEQKMFMVYFIDYGNTATVRREDIAMISSDLKQTIPLAIKCKFFDLYPAKGEWDPKAVYLMTKIIANNELLMIVTEVSAEILEVDLITTDCDTSVRDALKFLGYGIPYCKYPTDLDKIKKQLKNTESVKLYNKTEQYKKEDSVNVIITYAINPYNIYVNMKNTKNDLIKLHESMDSFYRENKKGYVFSPKEEMVVAVLYSDGISTSWRRGIITQSTEGRGVVTARLVDIGMVISVPWDQIRKLDGRFIAQDCQAKLVKMT</sequence>
<dbReference type="PROSITE" id="PS50304">
    <property type="entry name" value="TUDOR"/>
    <property type="match status" value="1"/>
</dbReference>
<keyword evidence="1" id="KW-0175">Coiled coil</keyword>
<proteinExistence type="predicted"/>
<dbReference type="EMBL" id="LJIG01009245">
    <property type="protein sequence ID" value="KRT83466.1"/>
    <property type="molecule type" value="Genomic_DNA"/>
</dbReference>
<dbReference type="InterPro" id="IPR035437">
    <property type="entry name" value="SNase_OB-fold_sf"/>
</dbReference>
<organism evidence="3 4">
    <name type="scientific">Oryctes borbonicus</name>
    <dbReference type="NCBI Taxonomy" id="1629725"/>
    <lineage>
        <taxon>Eukaryota</taxon>
        <taxon>Metazoa</taxon>
        <taxon>Ecdysozoa</taxon>
        <taxon>Arthropoda</taxon>
        <taxon>Hexapoda</taxon>
        <taxon>Insecta</taxon>
        <taxon>Pterygota</taxon>
        <taxon>Neoptera</taxon>
        <taxon>Endopterygota</taxon>
        <taxon>Coleoptera</taxon>
        <taxon>Polyphaga</taxon>
        <taxon>Scarabaeiformia</taxon>
        <taxon>Scarabaeidae</taxon>
        <taxon>Dynastinae</taxon>
        <taxon>Oryctes</taxon>
    </lineage>
</organism>
<dbReference type="Proteomes" id="UP000051574">
    <property type="component" value="Unassembled WGS sequence"/>
</dbReference>
<protein>
    <recommendedName>
        <fullName evidence="2">Tudor domain-containing protein</fullName>
    </recommendedName>
</protein>
<dbReference type="OrthoDB" id="5800423at2759"/>
<dbReference type="Gene3D" id="2.40.50.90">
    <property type="match status" value="1"/>
</dbReference>
<name>A0A0T6B7Y1_9SCAR</name>
<dbReference type="GO" id="GO:0005737">
    <property type="term" value="C:cytoplasm"/>
    <property type="evidence" value="ECO:0007669"/>
    <property type="project" value="UniProtKB-ARBA"/>
</dbReference>
<dbReference type="AlphaFoldDB" id="A0A0T6B7Y1"/>
<feature type="non-terminal residue" evidence="3">
    <location>
        <position position="574"/>
    </location>
</feature>
<dbReference type="SUPFAM" id="SSF63748">
    <property type="entry name" value="Tudor/PWWP/MBT"/>
    <property type="match status" value="2"/>
</dbReference>
<reference evidence="3 4" key="1">
    <citation type="submission" date="2015-09" db="EMBL/GenBank/DDBJ databases">
        <title>Draft genome of the scarab beetle Oryctes borbonicus.</title>
        <authorList>
            <person name="Meyer J.M."/>
            <person name="Markov G.V."/>
            <person name="Baskaran P."/>
            <person name="Herrmann M."/>
            <person name="Sommer R.J."/>
            <person name="Roedelsperger C."/>
        </authorList>
    </citation>
    <scope>NUCLEOTIDE SEQUENCE [LARGE SCALE GENOMIC DNA]</scope>
    <source>
        <strain evidence="3">OB123</strain>
        <tissue evidence="3">Whole animal</tissue>
    </source>
</reference>
<dbReference type="Gene3D" id="2.30.30.140">
    <property type="match status" value="2"/>
</dbReference>
<evidence type="ECO:0000259" key="2">
    <source>
        <dbReference type="PROSITE" id="PS50304"/>
    </source>
</evidence>
<feature type="domain" description="Tudor" evidence="2">
    <location>
        <begin position="286"/>
        <end position="348"/>
    </location>
</feature>
<evidence type="ECO:0000313" key="3">
    <source>
        <dbReference type="EMBL" id="KRT83466.1"/>
    </source>
</evidence>
<dbReference type="PANTHER" id="PTHR16442">
    <property type="entry name" value="RING FINGER PROTEIN 17"/>
    <property type="match status" value="1"/>
</dbReference>
<evidence type="ECO:0000313" key="4">
    <source>
        <dbReference type="Proteomes" id="UP000051574"/>
    </source>
</evidence>
<gene>
    <name evidence="3" type="ORF">AMK59_3035</name>
</gene>
<accession>A0A0T6B7Y1</accession>
<dbReference type="PANTHER" id="PTHR16442:SF1">
    <property type="entry name" value="RING FINGER PROTEIN 17"/>
    <property type="match status" value="1"/>
</dbReference>
<dbReference type="SMART" id="SM00333">
    <property type="entry name" value="TUDOR"/>
    <property type="match status" value="2"/>
</dbReference>